<dbReference type="InterPro" id="IPR011990">
    <property type="entry name" value="TPR-like_helical_dom_sf"/>
</dbReference>
<name>A0A644V9T3_9ZZZZ</name>
<comment type="caution">
    <text evidence="1">The sequence shown here is derived from an EMBL/GenBank/DDBJ whole genome shotgun (WGS) entry which is preliminary data.</text>
</comment>
<protein>
    <recommendedName>
        <fullName evidence="2">Outer membrane protein assembly factor BamD</fullName>
    </recommendedName>
</protein>
<dbReference type="PROSITE" id="PS51257">
    <property type="entry name" value="PROKAR_LIPOPROTEIN"/>
    <property type="match status" value="1"/>
</dbReference>
<sequence>MKKYLLFTLVVLVFASCKPTKENRLKEIGELEKLTLKEAKEISPQRADSLLVMYDSYVTDFPEDSNSTLILFKAADICINVKYCDRAIAYLERLVSDFPDSKMSEVASFKMGEAYEKACNNKEKAKEAYKTFVQEHPNSRLANDAEVMYQMLDMPDDMELIRQFEAQNAETITTEK</sequence>
<dbReference type="Gene3D" id="1.25.40.10">
    <property type="entry name" value="Tetratricopeptide repeat domain"/>
    <property type="match status" value="1"/>
</dbReference>
<organism evidence="1">
    <name type="scientific">bioreactor metagenome</name>
    <dbReference type="NCBI Taxonomy" id="1076179"/>
    <lineage>
        <taxon>unclassified sequences</taxon>
        <taxon>metagenomes</taxon>
        <taxon>ecological metagenomes</taxon>
    </lineage>
</organism>
<dbReference type="InterPro" id="IPR019734">
    <property type="entry name" value="TPR_rpt"/>
</dbReference>
<dbReference type="EMBL" id="VSSQ01000251">
    <property type="protein sequence ID" value="MPL88126.1"/>
    <property type="molecule type" value="Genomic_DNA"/>
</dbReference>
<dbReference type="SUPFAM" id="SSF48452">
    <property type="entry name" value="TPR-like"/>
    <property type="match status" value="1"/>
</dbReference>
<accession>A0A644V9T3</accession>
<proteinExistence type="predicted"/>
<reference evidence="1" key="1">
    <citation type="submission" date="2019-08" db="EMBL/GenBank/DDBJ databases">
        <authorList>
            <person name="Kucharzyk K."/>
            <person name="Murdoch R.W."/>
            <person name="Higgins S."/>
            <person name="Loffler F."/>
        </authorList>
    </citation>
    <scope>NUCLEOTIDE SEQUENCE</scope>
</reference>
<gene>
    <name evidence="1" type="ORF">SDC9_34142</name>
</gene>
<dbReference type="Pfam" id="PF13174">
    <property type="entry name" value="TPR_6"/>
    <property type="match status" value="2"/>
</dbReference>
<evidence type="ECO:0000313" key="1">
    <source>
        <dbReference type="EMBL" id="MPL88126.1"/>
    </source>
</evidence>
<dbReference type="AlphaFoldDB" id="A0A644V9T3"/>
<evidence type="ECO:0008006" key="2">
    <source>
        <dbReference type="Google" id="ProtNLM"/>
    </source>
</evidence>